<evidence type="ECO:0000256" key="1">
    <source>
        <dbReference type="ARBA" id="ARBA00004127"/>
    </source>
</evidence>
<dbReference type="InterPro" id="IPR030659">
    <property type="entry name" value="SecY_CS"/>
</dbReference>
<dbReference type="NCBIfam" id="TIGR00967">
    <property type="entry name" value="3a0501s007"/>
    <property type="match status" value="1"/>
</dbReference>
<keyword evidence="5 10" id="KW-0812">Transmembrane</keyword>
<keyword evidence="6" id="KW-0653">Protein transport</keyword>
<name>A0A0F9IJ82_9ZZZZ</name>
<dbReference type="Pfam" id="PF00344">
    <property type="entry name" value="SecY"/>
    <property type="match status" value="1"/>
</dbReference>
<dbReference type="InterPro" id="IPR002208">
    <property type="entry name" value="SecY/SEC61-alpha"/>
</dbReference>
<evidence type="ECO:0000256" key="8">
    <source>
        <dbReference type="ARBA" id="ARBA00023010"/>
    </source>
</evidence>
<gene>
    <name evidence="12" type="ORF">LCGC14_1572380</name>
</gene>
<feature type="transmembrane region" description="Helical" evidence="10">
    <location>
        <begin position="245"/>
        <end position="264"/>
    </location>
</feature>
<feature type="transmembrane region" description="Helical" evidence="10">
    <location>
        <begin position="147"/>
        <end position="169"/>
    </location>
</feature>
<feature type="transmembrane region" description="Helical" evidence="10">
    <location>
        <begin position="456"/>
        <end position="474"/>
    </location>
</feature>
<dbReference type="GO" id="GO:0012505">
    <property type="term" value="C:endomembrane system"/>
    <property type="evidence" value="ECO:0007669"/>
    <property type="project" value="UniProtKB-SubCell"/>
</dbReference>
<proteinExistence type="inferred from homology"/>
<feature type="transmembrane region" description="Helical" evidence="10">
    <location>
        <begin position="432"/>
        <end position="450"/>
    </location>
</feature>
<evidence type="ECO:0000256" key="5">
    <source>
        <dbReference type="ARBA" id="ARBA00022692"/>
    </source>
</evidence>
<keyword evidence="7 10" id="KW-1133">Transmembrane helix</keyword>
<dbReference type="InterPro" id="IPR023201">
    <property type="entry name" value="SecY_dom_sf"/>
</dbReference>
<dbReference type="GO" id="GO:0015031">
    <property type="term" value="P:protein transport"/>
    <property type="evidence" value="ECO:0007669"/>
    <property type="project" value="UniProtKB-KW"/>
</dbReference>
<feature type="transmembrane region" description="Helical" evidence="10">
    <location>
        <begin position="79"/>
        <end position="100"/>
    </location>
</feature>
<feature type="transmembrane region" description="Helical" evidence="10">
    <location>
        <begin position="375"/>
        <end position="394"/>
    </location>
</feature>
<evidence type="ECO:0000259" key="11">
    <source>
        <dbReference type="Pfam" id="PF10559"/>
    </source>
</evidence>
<protein>
    <recommendedName>
        <fullName evidence="11">Translocon Sec61/SecY plug domain-containing protein</fullName>
    </recommendedName>
</protein>
<dbReference type="PIRSF" id="PIRSF004557">
    <property type="entry name" value="SecY"/>
    <property type="match status" value="1"/>
</dbReference>
<evidence type="ECO:0000313" key="12">
    <source>
        <dbReference type="EMBL" id="KKM27676.1"/>
    </source>
</evidence>
<evidence type="ECO:0000256" key="10">
    <source>
        <dbReference type="SAM" id="Phobius"/>
    </source>
</evidence>
<reference evidence="12" key="1">
    <citation type="journal article" date="2015" name="Nature">
        <title>Complex archaea that bridge the gap between prokaryotes and eukaryotes.</title>
        <authorList>
            <person name="Spang A."/>
            <person name="Saw J.H."/>
            <person name="Jorgensen S.L."/>
            <person name="Zaremba-Niedzwiedzka K."/>
            <person name="Martijn J."/>
            <person name="Lind A.E."/>
            <person name="van Eijk R."/>
            <person name="Schleper C."/>
            <person name="Guy L."/>
            <person name="Ettema T.J."/>
        </authorList>
    </citation>
    <scope>NUCLEOTIDE SEQUENCE</scope>
</reference>
<dbReference type="GO" id="GO:0016020">
    <property type="term" value="C:membrane"/>
    <property type="evidence" value="ECO:0007669"/>
    <property type="project" value="InterPro"/>
</dbReference>
<feature type="transmembrane region" description="Helical" evidence="10">
    <location>
        <begin position="32"/>
        <end position="53"/>
    </location>
</feature>
<sequence length="496" mass="54324">MGGKFLKFFSPFVKVMPEIKQPQREVSFKEKFIWTAVVLIIYMIMSNIPLYGVNLEESTDYFYWLRVILASQRGTLTELGIGPIVTSGLIMQLLLGSKIINVNMADPYDRAMFSGAQKVLAIFLTIFNSVAYIMGGAFGPISGPDAIGISSIFFIFFQLLFAGIIIILLDEILQKGWGLGSGVSLFIGAGVAGQIFWNAFSFIPTPSVALGGDGLPRGIVIAFFTVLFDGNPATNLDDILLRGSYPSLVGIVTTIIIFLIVIWFESTRVEIPLSYRGYRGFKGKYPMKLLYVSNIPVILVNALYANVLFFGQLLAGPDAALRGIIDPFWVDWIGVFVRQDAGGQTGGQLIPVSGLIYLITPPIGIDALASDPFRAVFYLLIFTFLCIMLGRVWVEVSGLAPRDIASQIIDSKMQIPGFRSSPKIIERILKRYIPTLIIINGIIIAVLSFFADSLRALTSGTGLLIAIGIIHNYAETISKEMAASQYPGMRAMLGLD</sequence>
<dbReference type="PRINTS" id="PR00303">
    <property type="entry name" value="SECYTRNLCASE"/>
</dbReference>
<dbReference type="PROSITE" id="PS00756">
    <property type="entry name" value="SECY_2"/>
    <property type="match status" value="1"/>
</dbReference>
<evidence type="ECO:0000256" key="6">
    <source>
        <dbReference type="ARBA" id="ARBA00022927"/>
    </source>
</evidence>
<comment type="similarity">
    <text evidence="2">Belongs to the SecY/SEC61-alpha family.</text>
</comment>
<dbReference type="Gene3D" id="1.10.3370.10">
    <property type="entry name" value="SecY subunit domain"/>
    <property type="match status" value="1"/>
</dbReference>
<comment type="caution">
    <text evidence="12">The sequence shown here is derived from an EMBL/GenBank/DDBJ whole genome shotgun (WGS) entry which is preliminary data.</text>
</comment>
<keyword evidence="9 10" id="KW-0472">Membrane</keyword>
<feature type="domain" description="Translocon Sec61/SecY plug" evidence="11">
    <location>
        <begin position="40"/>
        <end position="74"/>
    </location>
</feature>
<evidence type="ECO:0000256" key="7">
    <source>
        <dbReference type="ARBA" id="ARBA00022989"/>
    </source>
</evidence>
<keyword evidence="8" id="KW-0811">Translocation</keyword>
<dbReference type="InterPro" id="IPR026593">
    <property type="entry name" value="SecY"/>
</dbReference>
<organism evidence="12">
    <name type="scientific">marine sediment metagenome</name>
    <dbReference type="NCBI Taxonomy" id="412755"/>
    <lineage>
        <taxon>unclassified sequences</taxon>
        <taxon>metagenomes</taxon>
        <taxon>ecological metagenomes</taxon>
    </lineage>
</organism>
<evidence type="ECO:0000256" key="2">
    <source>
        <dbReference type="ARBA" id="ARBA00005751"/>
    </source>
</evidence>
<dbReference type="EMBL" id="LAZR01012278">
    <property type="protein sequence ID" value="KKM27676.1"/>
    <property type="molecule type" value="Genomic_DNA"/>
</dbReference>
<dbReference type="InterPro" id="IPR019561">
    <property type="entry name" value="Translocon_Sec61/SecY_plug_dom"/>
</dbReference>
<feature type="transmembrane region" description="Helical" evidence="10">
    <location>
        <begin position="120"/>
        <end position="141"/>
    </location>
</feature>
<evidence type="ECO:0000256" key="4">
    <source>
        <dbReference type="ARBA" id="ARBA00022475"/>
    </source>
</evidence>
<evidence type="ECO:0000256" key="9">
    <source>
        <dbReference type="ARBA" id="ARBA00023136"/>
    </source>
</evidence>
<dbReference type="Pfam" id="PF10559">
    <property type="entry name" value="Plug_translocon"/>
    <property type="match status" value="1"/>
</dbReference>
<dbReference type="SUPFAM" id="SSF103491">
    <property type="entry name" value="Preprotein translocase SecY subunit"/>
    <property type="match status" value="1"/>
</dbReference>
<feature type="transmembrane region" description="Helical" evidence="10">
    <location>
        <begin position="285"/>
        <end position="307"/>
    </location>
</feature>
<keyword evidence="4" id="KW-1003">Cell membrane</keyword>
<comment type="subcellular location">
    <subcellularLocation>
        <location evidence="1">Endomembrane system</location>
        <topology evidence="1">Multi-pass membrane protein</topology>
    </subcellularLocation>
</comment>
<dbReference type="NCBIfam" id="NF006341">
    <property type="entry name" value="PRK08568.1-5"/>
    <property type="match status" value="1"/>
</dbReference>
<dbReference type="HAMAP" id="MF_01465">
    <property type="entry name" value="SecY"/>
    <property type="match status" value="1"/>
</dbReference>
<dbReference type="AlphaFoldDB" id="A0A0F9IJ82"/>
<feature type="transmembrane region" description="Helical" evidence="10">
    <location>
        <begin position="176"/>
        <end position="197"/>
    </location>
</feature>
<dbReference type="PANTHER" id="PTHR10906">
    <property type="entry name" value="SECY/SEC61-ALPHA FAMILY MEMBER"/>
    <property type="match status" value="1"/>
</dbReference>
<keyword evidence="3" id="KW-0813">Transport</keyword>
<accession>A0A0F9IJ82</accession>
<evidence type="ECO:0000256" key="3">
    <source>
        <dbReference type="ARBA" id="ARBA00022448"/>
    </source>
</evidence>